<dbReference type="InterPro" id="IPR018062">
    <property type="entry name" value="HTH_AraC-typ_CS"/>
</dbReference>
<dbReference type="SMART" id="SM00342">
    <property type="entry name" value="HTH_ARAC"/>
    <property type="match status" value="1"/>
</dbReference>
<dbReference type="InterPro" id="IPR009057">
    <property type="entry name" value="Homeodomain-like_sf"/>
</dbReference>
<dbReference type="PROSITE" id="PS01124">
    <property type="entry name" value="HTH_ARAC_FAMILY_2"/>
    <property type="match status" value="1"/>
</dbReference>
<dbReference type="PANTHER" id="PTHR46796">
    <property type="entry name" value="HTH-TYPE TRANSCRIPTIONAL ACTIVATOR RHAS-RELATED"/>
    <property type="match status" value="1"/>
</dbReference>
<proteinExistence type="predicted"/>
<dbReference type="SUPFAM" id="SSF46689">
    <property type="entry name" value="Homeodomain-like"/>
    <property type="match status" value="2"/>
</dbReference>
<protein>
    <submittedName>
        <fullName evidence="5">AraC family transcriptional regulator</fullName>
    </submittedName>
</protein>
<gene>
    <name evidence="5" type="ORF">QYS49_32360</name>
</gene>
<dbReference type="InterPro" id="IPR018060">
    <property type="entry name" value="HTH_AraC"/>
</dbReference>
<dbReference type="Pfam" id="PF12833">
    <property type="entry name" value="HTH_18"/>
    <property type="match status" value="1"/>
</dbReference>
<keyword evidence="6" id="KW-1185">Reference proteome</keyword>
<keyword evidence="1" id="KW-0805">Transcription regulation</keyword>
<name>A0AA51NBH8_9BACT</name>
<dbReference type="Gene3D" id="1.10.10.60">
    <property type="entry name" value="Homeodomain-like"/>
    <property type="match status" value="1"/>
</dbReference>
<evidence type="ECO:0000256" key="2">
    <source>
        <dbReference type="ARBA" id="ARBA00023125"/>
    </source>
</evidence>
<dbReference type="PROSITE" id="PS00041">
    <property type="entry name" value="HTH_ARAC_FAMILY_1"/>
    <property type="match status" value="1"/>
</dbReference>
<dbReference type="InterPro" id="IPR050204">
    <property type="entry name" value="AraC_XylS_family_regulators"/>
</dbReference>
<dbReference type="GO" id="GO:0043565">
    <property type="term" value="F:sequence-specific DNA binding"/>
    <property type="evidence" value="ECO:0007669"/>
    <property type="project" value="InterPro"/>
</dbReference>
<evidence type="ECO:0000256" key="1">
    <source>
        <dbReference type="ARBA" id="ARBA00023015"/>
    </source>
</evidence>
<evidence type="ECO:0000313" key="5">
    <source>
        <dbReference type="EMBL" id="WMN12088.1"/>
    </source>
</evidence>
<accession>A0AA51NBH8</accession>
<dbReference type="KEGG" id="msaa:QYS49_32360"/>
<keyword evidence="3" id="KW-0804">Transcription</keyword>
<organism evidence="5 6">
    <name type="scientific">Marivirga salinarum</name>
    <dbReference type="NCBI Taxonomy" id="3059078"/>
    <lineage>
        <taxon>Bacteria</taxon>
        <taxon>Pseudomonadati</taxon>
        <taxon>Bacteroidota</taxon>
        <taxon>Cytophagia</taxon>
        <taxon>Cytophagales</taxon>
        <taxon>Marivirgaceae</taxon>
        <taxon>Marivirga</taxon>
    </lineage>
</organism>
<dbReference type="AlphaFoldDB" id="A0AA51NBH8"/>
<dbReference type="GO" id="GO:0003700">
    <property type="term" value="F:DNA-binding transcription factor activity"/>
    <property type="evidence" value="ECO:0007669"/>
    <property type="project" value="InterPro"/>
</dbReference>
<evidence type="ECO:0000313" key="6">
    <source>
        <dbReference type="Proteomes" id="UP001230496"/>
    </source>
</evidence>
<sequence>MMNHFIIWKDIRLFYGSHARSVTQHSHPIIQFVVAVEGTFQSKDVNGNWMQHKGLLLAPNHAHECDANGIEIISVEIDPESNLGEWILSNQLKSDQIIEYPSTQISSIDTKTIVGLIKNENWAGIRQIIESSLDFKSAVETVNKEKRIQEVVNYIKANIKQEITTQQLMEVAHLSESRLLHLFKEIKGLPIRNYILWHRLQIVLKQLLDGQLLTTAAYEAGFSDQAHLSRTFTKMIGVPPSLIAKNSKFIQVSFPQ</sequence>
<dbReference type="EMBL" id="CP129971">
    <property type="protein sequence ID" value="WMN12088.1"/>
    <property type="molecule type" value="Genomic_DNA"/>
</dbReference>
<evidence type="ECO:0000256" key="3">
    <source>
        <dbReference type="ARBA" id="ARBA00023163"/>
    </source>
</evidence>
<feature type="domain" description="HTH araC/xylS-type" evidence="4">
    <location>
        <begin position="149"/>
        <end position="246"/>
    </location>
</feature>
<keyword evidence="2" id="KW-0238">DNA-binding</keyword>
<reference evidence="5 6" key="1">
    <citation type="submission" date="2023-08" db="EMBL/GenBank/DDBJ databases">
        <title>Comparative genomics and taxonomic characterization of three novel marine species of genus Marivirga.</title>
        <authorList>
            <person name="Muhammad N."/>
            <person name="Kim S.-G."/>
        </authorList>
    </citation>
    <scope>NUCLEOTIDE SEQUENCE [LARGE SCALE GENOMIC DNA]</scope>
    <source>
        <strain evidence="5 6">BDSF4-3</strain>
    </source>
</reference>
<dbReference type="Proteomes" id="UP001230496">
    <property type="component" value="Chromosome"/>
</dbReference>
<dbReference type="RefSeq" id="WP_308349925.1">
    <property type="nucleotide sequence ID" value="NZ_CP129971.1"/>
</dbReference>
<evidence type="ECO:0000259" key="4">
    <source>
        <dbReference type="PROSITE" id="PS01124"/>
    </source>
</evidence>